<dbReference type="PIRSF" id="PIRSF004499">
    <property type="entry name" value="SUI1_euk"/>
    <property type="match status" value="1"/>
</dbReference>
<dbReference type="CDD" id="cd11566">
    <property type="entry name" value="eIF1_SUI1"/>
    <property type="match status" value="1"/>
</dbReference>
<proteinExistence type="inferred from homology"/>
<evidence type="ECO:0000313" key="7">
    <source>
        <dbReference type="EMBL" id="RMZ97239.1"/>
    </source>
</evidence>
<keyword evidence="7" id="KW-0396">Initiation factor</keyword>
<evidence type="ECO:0000256" key="2">
    <source>
        <dbReference type="ARBA" id="ARBA00022553"/>
    </source>
</evidence>
<dbReference type="PANTHER" id="PTHR10388">
    <property type="entry name" value="EUKARYOTIC TRANSLATION INITIATION FACTOR SUI1"/>
    <property type="match status" value="1"/>
</dbReference>
<keyword evidence="2" id="KW-0597">Phosphoprotein</keyword>
<dbReference type="InterPro" id="IPR005874">
    <property type="entry name" value="SUI1_euk"/>
</dbReference>
<dbReference type="OrthoDB" id="10248435at2759"/>
<dbReference type="GO" id="GO:0080090">
    <property type="term" value="P:regulation of primary metabolic process"/>
    <property type="evidence" value="ECO:0007669"/>
    <property type="project" value="UniProtKB-ARBA"/>
</dbReference>
<evidence type="ECO:0000256" key="5">
    <source>
        <dbReference type="SAM" id="MobiDB-lite"/>
    </source>
</evidence>
<dbReference type="FunFam" id="3.30.780.10:FF:000003">
    <property type="entry name" value="Eukaryotic translation initiation factor 1b"/>
    <property type="match status" value="1"/>
</dbReference>
<organism evidence="7 8">
    <name type="scientific">Brachionus plicatilis</name>
    <name type="common">Marine rotifer</name>
    <name type="synonym">Brachionus muelleri</name>
    <dbReference type="NCBI Taxonomy" id="10195"/>
    <lineage>
        <taxon>Eukaryota</taxon>
        <taxon>Metazoa</taxon>
        <taxon>Spiralia</taxon>
        <taxon>Gnathifera</taxon>
        <taxon>Rotifera</taxon>
        <taxon>Eurotatoria</taxon>
        <taxon>Monogononta</taxon>
        <taxon>Pseudotrocha</taxon>
        <taxon>Ploima</taxon>
        <taxon>Brachionidae</taxon>
        <taxon>Brachionus</taxon>
    </lineage>
</organism>
<dbReference type="GO" id="GO:0003743">
    <property type="term" value="F:translation initiation factor activity"/>
    <property type="evidence" value="ECO:0007669"/>
    <property type="project" value="UniProtKB-KW"/>
</dbReference>
<name>A0A3M7PE25_BRAPC</name>
<accession>A0A3M7PE25</accession>
<dbReference type="InterPro" id="IPR036877">
    <property type="entry name" value="SUI1_dom_sf"/>
</dbReference>
<dbReference type="Pfam" id="PF01253">
    <property type="entry name" value="SUI1"/>
    <property type="match status" value="1"/>
</dbReference>
<reference evidence="7 8" key="1">
    <citation type="journal article" date="2018" name="Sci. Rep.">
        <title>Genomic signatures of local adaptation to the degree of environmental predictability in rotifers.</title>
        <authorList>
            <person name="Franch-Gras L."/>
            <person name="Hahn C."/>
            <person name="Garcia-Roger E.M."/>
            <person name="Carmona M.J."/>
            <person name="Serra M."/>
            <person name="Gomez A."/>
        </authorList>
    </citation>
    <scope>NUCLEOTIDE SEQUENCE [LARGE SCALE GENOMIC DNA]</scope>
    <source>
        <strain evidence="7">HYR1</strain>
    </source>
</reference>
<sequence>MTSSDSQILNLRPTDPFSDAGADLDTESKGELNKNAGGGIVHIRIQQRNGRKTLTTVQGISEEFDKKKLVRAFKKKFACNGTVVEHPEYGEVVQLQGDQRNNVCQFLTEIGIVKENQLKLHGF</sequence>
<dbReference type="InterPro" id="IPR001950">
    <property type="entry name" value="SUI1"/>
</dbReference>
<dbReference type="STRING" id="10195.A0A3M7PE25"/>
<feature type="region of interest" description="Disordered" evidence="5">
    <location>
        <begin position="1"/>
        <end position="35"/>
    </location>
</feature>
<keyword evidence="3" id="KW-0648">Protein biosynthesis</keyword>
<gene>
    <name evidence="7" type="ORF">BpHYR1_019425</name>
</gene>
<keyword evidence="4" id="KW-0007">Acetylation</keyword>
<dbReference type="SUPFAM" id="SSF55159">
    <property type="entry name" value="eIF1-like"/>
    <property type="match status" value="1"/>
</dbReference>
<comment type="caution">
    <text evidence="7">The sequence shown here is derived from an EMBL/GenBank/DDBJ whole genome shotgun (WGS) entry which is preliminary data.</text>
</comment>
<dbReference type="NCBIfam" id="TIGR01160">
    <property type="entry name" value="SUI1_MOF2"/>
    <property type="match status" value="1"/>
</dbReference>
<comment type="similarity">
    <text evidence="1">Belongs to the SUI1 family.</text>
</comment>
<dbReference type="EMBL" id="REGN01011535">
    <property type="protein sequence ID" value="RMZ97239.1"/>
    <property type="molecule type" value="Genomic_DNA"/>
</dbReference>
<evidence type="ECO:0000256" key="4">
    <source>
        <dbReference type="ARBA" id="ARBA00022990"/>
    </source>
</evidence>
<keyword evidence="8" id="KW-1185">Reference proteome</keyword>
<dbReference type="Proteomes" id="UP000276133">
    <property type="component" value="Unassembled WGS sequence"/>
</dbReference>
<evidence type="ECO:0000259" key="6">
    <source>
        <dbReference type="PROSITE" id="PS50296"/>
    </source>
</evidence>
<dbReference type="AlphaFoldDB" id="A0A3M7PE25"/>
<evidence type="ECO:0000256" key="3">
    <source>
        <dbReference type="ARBA" id="ARBA00022917"/>
    </source>
</evidence>
<dbReference type="PROSITE" id="PS50296">
    <property type="entry name" value="SUI1"/>
    <property type="match status" value="1"/>
</dbReference>
<evidence type="ECO:0000256" key="1">
    <source>
        <dbReference type="ARBA" id="ARBA00005422"/>
    </source>
</evidence>
<evidence type="ECO:0000313" key="8">
    <source>
        <dbReference type="Proteomes" id="UP000276133"/>
    </source>
</evidence>
<protein>
    <submittedName>
        <fullName evidence="7">Eukaryotic translation initiation factor 1</fullName>
    </submittedName>
</protein>
<feature type="domain" description="SUI1" evidence="6">
    <location>
        <begin position="41"/>
        <end position="111"/>
    </location>
</feature>
<dbReference type="Gene3D" id="3.30.780.10">
    <property type="entry name" value="SUI1-like domain"/>
    <property type="match status" value="1"/>
</dbReference>
<dbReference type="GO" id="GO:0010468">
    <property type="term" value="P:regulation of gene expression"/>
    <property type="evidence" value="ECO:0007669"/>
    <property type="project" value="UniProtKB-ARBA"/>
</dbReference>